<feature type="domain" description="WH2" evidence="24">
    <location>
        <begin position="690"/>
        <end position="707"/>
    </location>
</feature>
<dbReference type="Gene3D" id="3.90.810.10">
    <property type="entry name" value="CRIB domain"/>
    <property type="match status" value="1"/>
</dbReference>
<dbReference type="InterPro" id="IPR000095">
    <property type="entry name" value="CRIB_dom"/>
</dbReference>
<dbReference type="Proteomes" id="UP000030758">
    <property type="component" value="Unassembled WGS sequence"/>
</dbReference>
<evidence type="ECO:0000256" key="4">
    <source>
        <dbReference type="ARBA" id="ARBA00005064"/>
    </source>
</evidence>
<keyword evidence="18" id="KW-0067">ATP-binding</keyword>
<name>A0A085MUB0_9BILA</name>
<dbReference type="PROSITE" id="PS50975">
    <property type="entry name" value="ATP_GRASP"/>
    <property type="match status" value="1"/>
</dbReference>
<comment type="catalytic activity">
    <reaction evidence="15">
        <text>GTP + succinate + CoA = succinyl-CoA + GDP + phosphate</text>
        <dbReference type="Rhea" id="RHEA:22120"/>
        <dbReference type="ChEBI" id="CHEBI:30031"/>
        <dbReference type="ChEBI" id="CHEBI:37565"/>
        <dbReference type="ChEBI" id="CHEBI:43474"/>
        <dbReference type="ChEBI" id="CHEBI:57287"/>
        <dbReference type="ChEBI" id="CHEBI:57292"/>
        <dbReference type="ChEBI" id="CHEBI:58189"/>
        <dbReference type="EC" id="6.2.1.4"/>
    </reaction>
</comment>
<feature type="compositionally biased region" description="Polar residues" evidence="20">
    <location>
        <begin position="650"/>
        <end position="659"/>
    </location>
</feature>
<evidence type="ECO:0000256" key="11">
    <source>
        <dbReference type="ARBA" id="ARBA00022741"/>
    </source>
</evidence>
<dbReference type="Pfam" id="PF00568">
    <property type="entry name" value="WH1"/>
    <property type="match status" value="1"/>
</dbReference>
<feature type="compositionally biased region" description="Pro residues" evidence="20">
    <location>
        <begin position="661"/>
        <end position="670"/>
    </location>
</feature>
<reference evidence="25" key="1">
    <citation type="journal article" date="2014" name="Nat. Genet.">
        <title>Genome and transcriptome of the porcine whipworm Trichuris suis.</title>
        <authorList>
            <person name="Jex A.R."/>
            <person name="Nejsum P."/>
            <person name="Schwarz E.M."/>
            <person name="Hu L."/>
            <person name="Young N.D."/>
            <person name="Hall R.S."/>
            <person name="Korhonen P.K."/>
            <person name="Liao S."/>
            <person name="Thamsborg S."/>
            <person name="Xia J."/>
            <person name="Xu P."/>
            <person name="Wang S."/>
            <person name="Scheerlinck J.P."/>
            <person name="Hofmann A."/>
            <person name="Sternberg P.W."/>
            <person name="Wang J."/>
            <person name="Gasser R.B."/>
        </authorList>
    </citation>
    <scope>NUCLEOTIDE SEQUENCE [LARGE SCALE GENOMIC DNA]</scope>
    <source>
        <strain evidence="25">DCEP-RM93F</strain>
    </source>
</reference>
<dbReference type="SUPFAM" id="SSF55797">
    <property type="entry name" value="PR-1-like"/>
    <property type="match status" value="1"/>
</dbReference>
<dbReference type="InterPro" id="IPR043708">
    <property type="entry name" value="DUF5648"/>
</dbReference>
<accession>A0A085MUB0</accession>
<evidence type="ECO:0000259" key="22">
    <source>
        <dbReference type="PROSITE" id="PS50229"/>
    </source>
</evidence>
<dbReference type="InterPro" id="IPR011026">
    <property type="entry name" value="WAS_C"/>
</dbReference>
<evidence type="ECO:0000256" key="1">
    <source>
        <dbReference type="ARBA" id="ARBA00001946"/>
    </source>
</evidence>
<dbReference type="Gene3D" id="2.30.29.30">
    <property type="entry name" value="Pleckstrin-homology domain (PH domain)/Phosphotyrosine-binding domain (PTB)"/>
    <property type="match status" value="1"/>
</dbReference>
<evidence type="ECO:0000256" key="5">
    <source>
        <dbReference type="ARBA" id="ARBA00022490"/>
    </source>
</evidence>
<dbReference type="Pfam" id="PF18885">
    <property type="entry name" value="DUF5648"/>
    <property type="match status" value="1"/>
</dbReference>
<dbReference type="Pfam" id="PF02205">
    <property type="entry name" value="WH2"/>
    <property type="match status" value="1"/>
</dbReference>
<dbReference type="Gene3D" id="3.40.50.261">
    <property type="entry name" value="Succinyl-CoA synthetase domains"/>
    <property type="match status" value="1"/>
</dbReference>
<dbReference type="FunFam" id="3.40.50.261:FF:000001">
    <property type="entry name" value="Succinate--CoA ligase [ADP-forming] subunit beta"/>
    <property type="match status" value="1"/>
</dbReference>
<dbReference type="UniPathway" id="UPA00223">
    <property type="reaction ID" value="UER00999"/>
</dbReference>
<dbReference type="HAMAP" id="MF_00558">
    <property type="entry name" value="Succ_CoA_beta"/>
    <property type="match status" value="1"/>
</dbReference>
<dbReference type="PROSITE" id="PS50229">
    <property type="entry name" value="WH1"/>
    <property type="match status" value="1"/>
</dbReference>
<dbReference type="GO" id="GO:0003779">
    <property type="term" value="F:actin binding"/>
    <property type="evidence" value="ECO:0007669"/>
    <property type="project" value="InterPro"/>
</dbReference>
<evidence type="ECO:0000256" key="6">
    <source>
        <dbReference type="ARBA" id="ARBA00022532"/>
    </source>
</evidence>
<dbReference type="InterPro" id="IPR017866">
    <property type="entry name" value="Succ-CoA_synthase_bsu_CS"/>
</dbReference>
<feature type="compositionally biased region" description="Pro residues" evidence="20">
    <location>
        <begin position="614"/>
        <end position="633"/>
    </location>
</feature>
<keyword evidence="7" id="KW-0597">Phosphoprotein</keyword>
<dbReference type="CDD" id="cd05380">
    <property type="entry name" value="CAP_euk"/>
    <property type="match status" value="1"/>
</dbReference>
<evidence type="ECO:0000256" key="17">
    <source>
        <dbReference type="ARBA" id="ARBA00063570"/>
    </source>
</evidence>
<feature type="region of interest" description="Disordered" evidence="20">
    <location>
        <begin position="564"/>
        <end position="633"/>
    </location>
</feature>
<dbReference type="NCBIfam" id="TIGR01016">
    <property type="entry name" value="sucCoAbeta"/>
    <property type="match status" value="1"/>
</dbReference>
<dbReference type="GO" id="GO:0042709">
    <property type="term" value="C:succinate-CoA ligase complex"/>
    <property type="evidence" value="ECO:0007669"/>
    <property type="project" value="TreeGrafter"/>
</dbReference>
<keyword evidence="11 18" id="KW-0547">Nucleotide-binding</keyword>
<dbReference type="SMART" id="SM00461">
    <property type="entry name" value="WH1"/>
    <property type="match status" value="1"/>
</dbReference>
<dbReference type="GO" id="GO:0007015">
    <property type="term" value="P:actin filament organization"/>
    <property type="evidence" value="ECO:0007669"/>
    <property type="project" value="InterPro"/>
</dbReference>
<dbReference type="InterPro" id="IPR033927">
    <property type="entry name" value="WASPfam_EVH1"/>
</dbReference>
<dbReference type="PROSITE" id="PS51082">
    <property type="entry name" value="WH2"/>
    <property type="match status" value="2"/>
</dbReference>
<evidence type="ECO:0000259" key="21">
    <source>
        <dbReference type="PROSITE" id="PS50108"/>
    </source>
</evidence>
<dbReference type="SUPFAM" id="SSF52210">
    <property type="entry name" value="Succinyl-CoA synthetase domains"/>
    <property type="match status" value="1"/>
</dbReference>
<keyword evidence="12" id="KW-0460">Magnesium</keyword>
<evidence type="ECO:0000256" key="13">
    <source>
        <dbReference type="ARBA" id="ARBA00023212"/>
    </source>
</evidence>
<dbReference type="PROSITE" id="PS01217">
    <property type="entry name" value="SUCCINYL_COA_LIG_3"/>
    <property type="match status" value="1"/>
</dbReference>
<dbReference type="SUPFAM" id="SSF50729">
    <property type="entry name" value="PH domain-like"/>
    <property type="match status" value="1"/>
</dbReference>
<keyword evidence="14" id="KW-0539">Nucleus</keyword>
<evidence type="ECO:0000256" key="16">
    <source>
        <dbReference type="ARBA" id="ARBA00053833"/>
    </source>
</evidence>
<dbReference type="Gene3D" id="3.40.33.10">
    <property type="entry name" value="CAP"/>
    <property type="match status" value="1"/>
</dbReference>
<dbReference type="SMART" id="SM00246">
    <property type="entry name" value="WH2"/>
    <property type="match status" value="2"/>
</dbReference>
<dbReference type="FunFam" id="3.30.470.20:FF:000002">
    <property type="entry name" value="Succinate--CoA ligase [ADP-forming] subunit beta"/>
    <property type="match status" value="1"/>
</dbReference>
<proteinExistence type="inferred from homology"/>
<dbReference type="SMART" id="SM00198">
    <property type="entry name" value="SCP"/>
    <property type="match status" value="1"/>
</dbReference>
<gene>
    <name evidence="25" type="ORF">M514_27026</name>
</gene>
<dbReference type="GO" id="GO:0006104">
    <property type="term" value="P:succinyl-CoA metabolic process"/>
    <property type="evidence" value="ECO:0007669"/>
    <property type="project" value="TreeGrafter"/>
</dbReference>
<evidence type="ECO:0000256" key="3">
    <source>
        <dbReference type="ARBA" id="ARBA00004245"/>
    </source>
</evidence>
<dbReference type="SUPFAM" id="SSF56059">
    <property type="entry name" value="Glutathione synthetase ATP-binding domain-like"/>
    <property type="match status" value="1"/>
</dbReference>
<dbReference type="Pfam" id="PF00549">
    <property type="entry name" value="Ligase_CoA"/>
    <property type="match status" value="1"/>
</dbReference>
<evidence type="ECO:0000259" key="23">
    <source>
        <dbReference type="PROSITE" id="PS50975"/>
    </source>
</evidence>
<comment type="subunit">
    <text evidence="17">Heterodimer of an alpha and a beta subunit. The beta subunit determines specificity for GTP.</text>
</comment>
<evidence type="ECO:0000256" key="19">
    <source>
        <dbReference type="RuleBase" id="RU361258"/>
    </source>
</evidence>
<dbReference type="Pfam" id="PF00188">
    <property type="entry name" value="CAP"/>
    <property type="match status" value="1"/>
</dbReference>
<comment type="function">
    <text evidence="16">GTP-specific succinyl-CoA synthetase functions in the citric acid cycle (TCA), coupling the hydrolysis of succinyl-CoA to the synthesis of GTP and thus represents the only step of substrate-level phosphorylation in the TCA. The beta subunit provides nucleotide specificity of the enzyme and binds the substrate succinate, while the binding sites for coenzyme A and phosphate are found in the alpha subunit.</text>
</comment>
<dbReference type="Pfam" id="PF00786">
    <property type="entry name" value="PBD"/>
    <property type="match status" value="1"/>
</dbReference>
<dbReference type="GO" id="GO:0005856">
    <property type="term" value="C:cytoskeleton"/>
    <property type="evidence" value="ECO:0007669"/>
    <property type="project" value="UniProtKB-SubCell"/>
</dbReference>
<comment type="cofactor">
    <cofactor evidence="1">
        <name>Mg(2+)</name>
        <dbReference type="ChEBI" id="CHEBI:18420"/>
    </cofactor>
</comment>
<dbReference type="InterPro" id="IPR005811">
    <property type="entry name" value="SUCC_ACL_C"/>
</dbReference>
<dbReference type="InterPro" id="IPR011993">
    <property type="entry name" value="PH-like_dom_sf"/>
</dbReference>
<dbReference type="SUPFAM" id="SSF47912">
    <property type="entry name" value="Wiscott-Aldrich syndrome protein, WASP, C-terminal domain"/>
    <property type="match status" value="1"/>
</dbReference>
<evidence type="ECO:0000256" key="2">
    <source>
        <dbReference type="ARBA" id="ARBA00004123"/>
    </source>
</evidence>
<comment type="pathway">
    <text evidence="4">Carbohydrate metabolism; tricarboxylic acid cycle; succinate from succinyl-CoA (ligase route): step 1/1.</text>
</comment>
<dbReference type="NCBIfam" id="NF001913">
    <property type="entry name" value="PRK00696.1"/>
    <property type="match status" value="1"/>
</dbReference>
<dbReference type="InterPro" id="IPR011761">
    <property type="entry name" value="ATP-grasp"/>
</dbReference>
<dbReference type="InterPro" id="IPR013650">
    <property type="entry name" value="ATP-grasp_succ-CoA_synth-type"/>
</dbReference>
<keyword evidence="9" id="KW-0479">Metal-binding</keyword>
<dbReference type="GO" id="GO:0005634">
    <property type="term" value="C:nucleus"/>
    <property type="evidence" value="ECO:0007669"/>
    <property type="project" value="UniProtKB-SubCell"/>
</dbReference>
<dbReference type="Gene3D" id="3.30.470.20">
    <property type="entry name" value="ATP-grasp fold, B domain"/>
    <property type="match status" value="1"/>
</dbReference>
<dbReference type="SMART" id="SM00285">
    <property type="entry name" value="PBD"/>
    <property type="match status" value="1"/>
</dbReference>
<feature type="domain" description="WH1" evidence="22">
    <location>
        <begin position="313"/>
        <end position="423"/>
    </location>
</feature>
<evidence type="ECO:0000256" key="9">
    <source>
        <dbReference type="ARBA" id="ARBA00022723"/>
    </source>
</evidence>
<evidence type="ECO:0000259" key="24">
    <source>
        <dbReference type="PROSITE" id="PS51082"/>
    </source>
</evidence>
<evidence type="ECO:0000256" key="14">
    <source>
        <dbReference type="ARBA" id="ARBA00023242"/>
    </source>
</evidence>
<feature type="domain" description="ATP-grasp" evidence="23">
    <location>
        <begin position="825"/>
        <end position="1053"/>
    </location>
</feature>
<keyword evidence="13" id="KW-0206">Cytoskeleton</keyword>
<dbReference type="GO" id="GO:0005739">
    <property type="term" value="C:mitochondrion"/>
    <property type="evidence" value="ECO:0007669"/>
    <property type="project" value="TreeGrafter"/>
</dbReference>
<dbReference type="EMBL" id="KL367647">
    <property type="protein sequence ID" value="KFD60806.1"/>
    <property type="molecule type" value="Genomic_DNA"/>
</dbReference>
<feature type="region of interest" description="Disordered" evidence="20">
    <location>
        <begin position="649"/>
        <end position="670"/>
    </location>
</feature>
<keyword evidence="8 19" id="KW-0436">Ligase</keyword>
<dbReference type="FunFam" id="3.30.1490.20:FF:000004">
    <property type="entry name" value="Succinate--CoA ligase [ADP-forming] subunit beta, mitochondrial"/>
    <property type="match status" value="1"/>
</dbReference>
<dbReference type="GO" id="GO:0005524">
    <property type="term" value="F:ATP binding"/>
    <property type="evidence" value="ECO:0007669"/>
    <property type="project" value="UniProtKB-UniRule"/>
</dbReference>
<feature type="domain" description="CRIB" evidence="21">
    <location>
        <begin position="488"/>
        <end position="501"/>
    </location>
</feature>
<evidence type="ECO:0000256" key="10">
    <source>
        <dbReference type="ARBA" id="ARBA00022737"/>
    </source>
</evidence>
<evidence type="ECO:0000313" key="25">
    <source>
        <dbReference type="EMBL" id="KFD60806.1"/>
    </source>
</evidence>
<dbReference type="InterPro" id="IPR013815">
    <property type="entry name" value="ATP_grasp_subdomain_1"/>
</dbReference>
<dbReference type="CDD" id="cd01205">
    <property type="entry name" value="EVH1_WASP-like"/>
    <property type="match status" value="1"/>
</dbReference>
<dbReference type="InterPro" id="IPR016102">
    <property type="entry name" value="Succinyl-CoA_synth-like"/>
</dbReference>
<dbReference type="Gene3D" id="3.30.1490.20">
    <property type="entry name" value="ATP-grasp fold, A domain"/>
    <property type="match status" value="1"/>
</dbReference>
<comment type="subcellular location">
    <subcellularLocation>
        <location evidence="3">Cytoplasm</location>
        <location evidence="3">Cytoskeleton</location>
    </subcellularLocation>
    <subcellularLocation>
        <location evidence="2">Nucleus</location>
    </subcellularLocation>
</comment>
<evidence type="ECO:0000256" key="18">
    <source>
        <dbReference type="PROSITE-ProRule" id="PRU00409"/>
    </source>
</evidence>
<dbReference type="AlphaFoldDB" id="A0A085MUB0"/>
<keyword evidence="10" id="KW-0677">Repeat</keyword>
<keyword evidence="5" id="KW-0963">Cytoplasm</keyword>
<organism evidence="25">
    <name type="scientific">Trichuris suis</name>
    <name type="common">pig whipworm</name>
    <dbReference type="NCBI Taxonomy" id="68888"/>
    <lineage>
        <taxon>Eukaryota</taxon>
        <taxon>Metazoa</taxon>
        <taxon>Ecdysozoa</taxon>
        <taxon>Nematoda</taxon>
        <taxon>Enoplea</taxon>
        <taxon>Dorylaimia</taxon>
        <taxon>Trichinellida</taxon>
        <taxon>Trichuridae</taxon>
        <taxon>Trichuris</taxon>
    </lineage>
</organism>
<dbReference type="InterPro" id="IPR003124">
    <property type="entry name" value="WH2_dom"/>
</dbReference>
<dbReference type="PANTHER" id="PTHR11815">
    <property type="entry name" value="SUCCINYL-COA SYNTHETASE BETA CHAIN"/>
    <property type="match status" value="1"/>
</dbReference>
<dbReference type="PANTHER" id="PTHR11815:SF10">
    <property type="entry name" value="SUCCINATE--COA LIGASE [GDP-FORMING] SUBUNIT BETA, MITOCHONDRIAL"/>
    <property type="match status" value="1"/>
</dbReference>
<protein>
    <recommendedName>
        <fullName evidence="19">Succinate-CoA ligase subunit beta</fullName>
        <ecNumber evidence="19">6.2.1.-</ecNumber>
    </recommendedName>
</protein>
<evidence type="ECO:0000256" key="8">
    <source>
        <dbReference type="ARBA" id="ARBA00022598"/>
    </source>
</evidence>
<dbReference type="GO" id="GO:0004776">
    <property type="term" value="F:succinate-CoA ligase (GDP-forming) activity"/>
    <property type="evidence" value="ECO:0007669"/>
    <property type="project" value="UniProtKB-EC"/>
</dbReference>
<feature type="non-terminal residue" evidence="25">
    <location>
        <position position="1212"/>
    </location>
</feature>
<dbReference type="Pfam" id="PF08442">
    <property type="entry name" value="ATP-grasp_2"/>
    <property type="match status" value="1"/>
</dbReference>
<comment type="similarity">
    <text evidence="19">Belongs to the succinate/malate CoA ligase beta subunit family.</text>
</comment>
<dbReference type="InterPro" id="IPR014044">
    <property type="entry name" value="CAP_dom"/>
</dbReference>
<dbReference type="PROSITE" id="PS50108">
    <property type="entry name" value="CRIB"/>
    <property type="match status" value="1"/>
</dbReference>
<dbReference type="InterPro" id="IPR036936">
    <property type="entry name" value="CRIB_dom_sf"/>
</dbReference>
<dbReference type="EC" id="6.2.1.-" evidence="19"/>
<evidence type="ECO:0000256" key="15">
    <source>
        <dbReference type="ARBA" id="ARBA00052879"/>
    </source>
</evidence>
<dbReference type="InterPro" id="IPR005809">
    <property type="entry name" value="Succ_CoA_ligase-like_bsu"/>
</dbReference>
<keyword evidence="6" id="KW-0816">Tricarboxylic acid cycle</keyword>
<sequence>MVPLSDEDRDIILMELNKLRGSVGSSNMECLTWNSEIEREAQKIARKCSITEEPEKYGIGIVYTSDEVASVSKYVELVAEASSAVSNNSYGCPCVPGNETQCNSYKQFTYWNAGQIGCAVSVCSSPPDVMMKVLTCLFARRLNGGRCAYALGNECEFCSADFGCFDGLCCKSAEPDQKKTCGIKPEQLVPLYRLYHQPNKRMVLTTSASRRTELSNLGYSDLGTLGYISPKMQPQCSHLKPLVELHLPSSDDYAYVVDEYSLRTYLQLGYVNVGVVGYVVDDESLCSSSVTVYGFVASGRSTYYTADLDQAKQIIANIQTLATAVVQLFAAEPPSRDQWTKKHVGVVCLVKDYSAHGYFLRMYDITNGFLLWEQFMFDEFYSTRLCDELIAFEGDNCVYGLNFSSTDEATEFKRALDLKVQALQKRIARKVAQSQVSAASTYGRSTAYTPRFTPVTNMGVVMPSNCGFITKTKPKGRKHKKRITKEEIGEPTNFEHRVHVGWDPETGYAGHAVTDENEPDIQAILRMVNLPTDFKEDKKAVYSVINQFGGVEAVMRDLEHGQRVKATHNAPSPPPLPSRSHGRPREERHLKPMQPVAIQHPVQNNVSRRAEWAPTPPPPPPPPSSSLRMSPPPTYVEATAHVAATTVRAENSNGQSTVSCAPPPPAPPPPPPMVMFQAEESAPTGQASGARADLMAEIRRGKTLKRVDVGSAQPAATKKEIPSERAELMTQIAQGVNLKPVDKAQPKAEPIPAAEELHGIAGALARALLERRSQMTAADAMGIIGYQLKNFLRTGLLSAKVLNGPLFISNSLSRRSLHLQEFNSKRLLKQHGLTVQRFVVIDSVDEMVTRLKDLTADEYVVKAQILAGGRGKGLFANGLKGGVHLTKRLEEVTSLVGRMLDNRLITKQTGPDGVLVNQVMVAESVPIVRETYLAILLDRSFDGPVIMSSPSGGMDIEEVARKYPEKILKIPVDMDAGLKKTDAEHIAKFLGFSEAAYAKAVDQVLLLYDFFAQRDAVLVEVNPFCETEGHDVYVVDAKLQFDDSASFRQKEIFAMHDISGDDPYEREAAENNLNFVTLEGNIGCLVNGAGLAMATMDLIKLHGGDPANFLDVGGSVAEKQVQTAFDLICSNHKVKVILVNVFGGIVNCEIIAKGLVAVIDKLPENVQVVVRLEGTNVSKAMEVLKSSRLPLLLASNMDDGVRLAVQAASTSA</sequence>
<dbReference type="GO" id="GO:0046872">
    <property type="term" value="F:metal ion binding"/>
    <property type="evidence" value="ECO:0007669"/>
    <property type="project" value="UniProtKB-KW"/>
</dbReference>
<evidence type="ECO:0000256" key="7">
    <source>
        <dbReference type="ARBA" id="ARBA00022553"/>
    </source>
</evidence>
<evidence type="ECO:0000256" key="12">
    <source>
        <dbReference type="ARBA" id="ARBA00022842"/>
    </source>
</evidence>
<evidence type="ECO:0000256" key="20">
    <source>
        <dbReference type="SAM" id="MobiDB-lite"/>
    </source>
</evidence>
<dbReference type="InterPro" id="IPR000697">
    <property type="entry name" value="WH1/EVH1_dom"/>
</dbReference>
<feature type="domain" description="WH2" evidence="24">
    <location>
        <begin position="724"/>
        <end position="741"/>
    </location>
</feature>
<dbReference type="InterPro" id="IPR035940">
    <property type="entry name" value="CAP_sf"/>
</dbReference>
<dbReference type="GO" id="GO:0006099">
    <property type="term" value="P:tricarboxylic acid cycle"/>
    <property type="evidence" value="ECO:0007669"/>
    <property type="project" value="UniProtKB-UniPathway"/>
</dbReference>